<feature type="compositionally biased region" description="Basic and acidic residues" evidence="1">
    <location>
        <begin position="17"/>
        <end position="31"/>
    </location>
</feature>
<evidence type="ECO:0000256" key="1">
    <source>
        <dbReference type="SAM" id="MobiDB-lite"/>
    </source>
</evidence>
<dbReference type="Proteomes" id="UP000008850">
    <property type="component" value="Chromosome"/>
</dbReference>
<evidence type="ECO:0000313" key="3">
    <source>
        <dbReference type="Proteomes" id="UP000008850"/>
    </source>
</evidence>
<dbReference type="HOGENOM" id="CLU_2736466_0_0_5"/>
<keyword evidence="3" id="KW-1185">Reference proteome</keyword>
<proteinExistence type="predicted"/>
<evidence type="ECO:0000313" key="2">
    <source>
        <dbReference type="EMBL" id="AEQ52190.1"/>
    </source>
</evidence>
<sequence length="71" mass="7406">MARNALEKSLGLNSCRSGEKSREAGHAKPSDGDIASVSDCHSSLALMAFSPPIVPPARLAEGRIEVDGMGR</sequence>
<dbReference type="EMBL" id="CP003075">
    <property type="protein sequence ID" value="AEQ52190.1"/>
    <property type="molecule type" value="Genomic_DNA"/>
</dbReference>
<name>G4R6M8_PELHB</name>
<protein>
    <submittedName>
        <fullName evidence="2">Uncharacterized protein</fullName>
    </submittedName>
</protein>
<feature type="region of interest" description="Disordered" evidence="1">
    <location>
        <begin position="1"/>
        <end position="35"/>
    </location>
</feature>
<accession>G4R6M8</accession>
<reference evidence="2 3" key="1">
    <citation type="journal article" date="2012" name="J. Bacteriol.">
        <title>Complete genome sequence of Pelagibacterium halotolerans B2T.</title>
        <authorList>
            <person name="Huo Y.Y."/>
            <person name="Cheng H."/>
            <person name="Han X.F."/>
            <person name="Jiang X.W."/>
            <person name="Sun C."/>
            <person name="Zhang X.Q."/>
            <person name="Zhu X.F."/>
            <person name="Liu Y.F."/>
            <person name="Li P.F."/>
            <person name="Ni P.X."/>
            <person name="Wu M."/>
        </authorList>
    </citation>
    <scope>NUCLEOTIDE SEQUENCE [LARGE SCALE GENOMIC DNA]</scope>
    <source>
        <strain evidence="3">DSM 22347 / JCM 15775 / CGMCC 1.7692 / B2</strain>
    </source>
</reference>
<dbReference type="AlphaFoldDB" id="G4R6M8"/>
<organism evidence="2 3">
    <name type="scientific">Pelagibacterium halotolerans (strain DSM 22347 / JCM 15775 / CGMCC 1.7692 / B2)</name>
    <dbReference type="NCBI Taxonomy" id="1082931"/>
    <lineage>
        <taxon>Bacteria</taxon>
        <taxon>Pseudomonadati</taxon>
        <taxon>Pseudomonadota</taxon>
        <taxon>Alphaproteobacteria</taxon>
        <taxon>Hyphomicrobiales</taxon>
        <taxon>Devosiaceae</taxon>
        <taxon>Pelagibacterium</taxon>
    </lineage>
</organism>
<gene>
    <name evidence="2" type="ordered locus">KKY_2181</name>
</gene>
<dbReference type="KEGG" id="phl:KKY_2181"/>